<accession>A0A084WTL1</accession>
<protein>
    <submittedName>
        <fullName evidence="1 2">Uncharacterized protein</fullName>
    </submittedName>
</protein>
<dbReference type="EnsemblMetazoa" id="ASIC021788-RA">
    <property type="protein sequence ID" value="ASIC021788-PA"/>
    <property type="gene ID" value="ASIC021788"/>
</dbReference>
<organism evidence="1">
    <name type="scientific">Anopheles sinensis</name>
    <name type="common">Mosquito</name>
    <dbReference type="NCBI Taxonomy" id="74873"/>
    <lineage>
        <taxon>Eukaryota</taxon>
        <taxon>Metazoa</taxon>
        <taxon>Ecdysozoa</taxon>
        <taxon>Arthropoda</taxon>
        <taxon>Hexapoda</taxon>
        <taxon>Insecta</taxon>
        <taxon>Pterygota</taxon>
        <taxon>Neoptera</taxon>
        <taxon>Endopterygota</taxon>
        <taxon>Diptera</taxon>
        <taxon>Nematocera</taxon>
        <taxon>Culicoidea</taxon>
        <taxon>Culicidae</taxon>
        <taxon>Anophelinae</taxon>
        <taxon>Anopheles</taxon>
    </lineage>
</organism>
<reference evidence="2" key="2">
    <citation type="submission" date="2020-05" db="UniProtKB">
        <authorList>
            <consortium name="EnsemblMetazoa"/>
        </authorList>
    </citation>
    <scope>IDENTIFICATION</scope>
</reference>
<sequence>MDRRWIGGSHASRVDDAPIDTRSIERTRALRNANQEPHCHCAKFHLNGGAGGERIPALYSSINPRRSGFGEDLCQLANAICSPGATNVRTFRAFNLGPAGEARARVYLTDRLSSNCIRENERCWWRMGVVLSHASSLRRPRRYGEWWSAKNWPTLPAAFLR</sequence>
<evidence type="ECO:0000313" key="3">
    <source>
        <dbReference type="Proteomes" id="UP000030765"/>
    </source>
</evidence>
<gene>
    <name evidence="1" type="ORF">ZHAS_00021788</name>
</gene>
<name>A0A084WTL1_ANOSI</name>
<dbReference type="EMBL" id="KE525420">
    <property type="protein sequence ID" value="KFB53555.1"/>
    <property type="molecule type" value="Genomic_DNA"/>
</dbReference>
<dbReference type="AlphaFoldDB" id="A0A084WTL1"/>
<reference evidence="1 3" key="1">
    <citation type="journal article" date="2014" name="BMC Genomics">
        <title>Genome sequence of Anopheles sinensis provides insight into genetics basis of mosquito competence for malaria parasites.</title>
        <authorList>
            <person name="Zhou D."/>
            <person name="Zhang D."/>
            <person name="Ding G."/>
            <person name="Shi L."/>
            <person name="Hou Q."/>
            <person name="Ye Y."/>
            <person name="Xu Y."/>
            <person name="Zhou H."/>
            <person name="Xiong C."/>
            <person name="Li S."/>
            <person name="Yu J."/>
            <person name="Hong S."/>
            <person name="Yu X."/>
            <person name="Zou P."/>
            <person name="Chen C."/>
            <person name="Chang X."/>
            <person name="Wang W."/>
            <person name="Lv Y."/>
            <person name="Sun Y."/>
            <person name="Ma L."/>
            <person name="Shen B."/>
            <person name="Zhu C."/>
        </authorList>
    </citation>
    <scope>NUCLEOTIDE SEQUENCE [LARGE SCALE GENOMIC DNA]</scope>
</reference>
<proteinExistence type="predicted"/>
<evidence type="ECO:0000313" key="2">
    <source>
        <dbReference type="EnsemblMetazoa" id="ASIC021788-PA"/>
    </source>
</evidence>
<dbReference type="EMBL" id="ATLV01026900">
    <property type="status" value="NOT_ANNOTATED_CDS"/>
    <property type="molecule type" value="Genomic_DNA"/>
</dbReference>
<dbReference type="VEuPathDB" id="VectorBase:ASIC021788"/>
<evidence type="ECO:0000313" key="1">
    <source>
        <dbReference type="EMBL" id="KFB53555.1"/>
    </source>
</evidence>
<keyword evidence="3" id="KW-1185">Reference proteome</keyword>
<dbReference type="Proteomes" id="UP000030765">
    <property type="component" value="Unassembled WGS sequence"/>
</dbReference>